<evidence type="ECO:0000313" key="2">
    <source>
        <dbReference type="Proteomes" id="UP000007797"/>
    </source>
</evidence>
<dbReference type="RefSeq" id="XP_004366346.1">
    <property type="nucleotide sequence ID" value="XM_004366289.1"/>
</dbReference>
<name>F4Q0U1_CACFS</name>
<organism evidence="1 2">
    <name type="scientific">Cavenderia fasciculata</name>
    <name type="common">Slime mold</name>
    <name type="synonym">Dictyostelium fasciculatum</name>
    <dbReference type="NCBI Taxonomy" id="261658"/>
    <lineage>
        <taxon>Eukaryota</taxon>
        <taxon>Amoebozoa</taxon>
        <taxon>Evosea</taxon>
        <taxon>Eumycetozoa</taxon>
        <taxon>Dictyostelia</taxon>
        <taxon>Acytosteliales</taxon>
        <taxon>Cavenderiaceae</taxon>
        <taxon>Cavenderia</taxon>
    </lineage>
</organism>
<evidence type="ECO:0000313" key="1">
    <source>
        <dbReference type="EMBL" id="EGG18442.1"/>
    </source>
</evidence>
<gene>
    <name evidence="1" type="ORF">DFA_03936</name>
</gene>
<proteinExistence type="predicted"/>
<dbReference type="STRING" id="1054147.F4Q0U1"/>
<protein>
    <submittedName>
        <fullName evidence="1">Uncharacterized protein</fullName>
    </submittedName>
</protein>
<dbReference type="GeneID" id="14870454"/>
<dbReference type="KEGG" id="dfa:DFA_03936"/>
<dbReference type="EMBL" id="GL883018">
    <property type="protein sequence ID" value="EGG18442.1"/>
    <property type="molecule type" value="Genomic_DNA"/>
</dbReference>
<reference evidence="2" key="1">
    <citation type="journal article" date="2011" name="Genome Res.">
        <title>Phylogeny-wide analysis of social amoeba genomes highlights ancient origins for complex intercellular communication.</title>
        <authorList>
            <person name="Heidel A.J."/>
            <person name="Lawal H.M."/>
            <person name="Felder M."/>
            <person name="Schilde C."/>
            <person name="Helps N.R."/>
            <person name="Tunggal B."/>
            <person name="Rivero F."/>
            <person name="John U."/>
            <person name="Schleicher M."/>
            <person name="Eichinger L."/>
            <person name="Platzer M."/>
            <person name="Noegel A.A."/>
            <person name="Schaap P."/>
            <person name="Gloeckner G."/>
        </authorList>
    </citation>
    <scope>NUCLEOTIDE SEQUENCE [LARGE SCALE GENOMIC DNA]</scope>
    <source>
        <strain evidence="2">SH3</strain>
    </source>
</reference>
<keyword evidence="2" id="KW-1185">Reference proteome</keyword>
<accession>F4Q0U1</accession>
<dbReference type="Proteomes" id="UP000007797">
    <property type="component" value="Unassembled WGS sequence"/>
</dbReference>
<sequence length="766" mass="89794">MCKDISFYFIPTCHKEYNKINNNNNKMDINTFRNVFNNRYIINTIMCHMVKIRDFIPVVQSNQVHVRKFHRYSEFNDIGVLLSKEESNNLLKYKFARGDTSKLKFEPTQQFYSSLFRATDVSLQHQIIDFLGDAFYLEAYRYMKLVDIHHSVFIKLLDYYRDNINVLEESKSPLSNSSIILSEEVYHSLLGPNKSLACYFTETFFLVTTTKEEEDQTIKLVKLSDTEETTILLDKIVIGGMLVKFMNNNEIVGKIDNYISRIVESITTTYNDNLHHHDHDSDTPKINLSQKRTEYGHLLDSKSLEKIDLLVLLDLCNLFYVTIPSIQEFMAVVYKLDDIKLIRLVLDHLIIRSYEAPLIGYSSCYVGLETFKLMSTIPLFKDNLFNWAANTLEKVKYMHTEMGYQFTALSLSTFCMYTWRNREVEPIVFYYILEHIPDKSPGFLNLHSETIYRYLKGDYTKKTSQQRIGHIDLIEHLFVHGYLTVNPQFAMYLLVQSKRLRTLYIGPLMDKQLSPDTNHLSFVIARIIRIASILGMTETLLDIVDTYWQVFKINNTLARKCLIELFDNTSKTNQVIVRLLGIVEINSLELLQYVAGGGQEDTVIDILNNPNQTLIDKDGIKHDLHLQVIKVLNTLFENEQLQEFTQVMKFIHQYKYLGLLSQLINQVDVGSAFREGRHQVIEYYMRLHYLYKDRVQRSQFYINVFRVKSLRQMIELLVARNRFIIVQHLIDKYDSRANITSILEKSTSSHSKRFLKYSKAIKSVVH</sequence>
<dbReference type="AlphaFoldDB" id="F4Q0U1"/>